<dbReference type="AlphaFoldDB" id="A0A835INU3"/>
<feature type="signal peptide" evidence="3">
    <location>
        <begin position="1"/>
        <end position="26"/>
    </location>
</feature>
<dbReference type="OrthoDB" id="665742at2759"/>
<name>A0A835INU3_9MAGN</name>
<dbReference type="InterPro" id="IPR033872">
    <property type="entry name" value="nsLTP2"/>
</dbReference>
<dbReference type="Proteomes" id="UP000631114">
    <property type="component" value="Unassembled WGS sequence"/>
</dbReference>
<dbReference type="PANTHER" id="PTHR33214">
    <property type="entry name" value="BIFUNCTIONAL INHIBITOR/LIPID-TRANSFER PROTEIN/SEED STORAGE 2S ALBUMIN SUPERFAMILY PROTEIN"/>
    <property type="match status" value="1"/>
</dbReference>
<evidence type="ECO:0000256" key="3">
    <source>
        <dbReference type="SAM" id="SignalP"/>
    </source>
</evidence>
<dbReference type="PANTHER" id="PTHR33214:SF69">
    <property type="entry name" value="BIFUNCTIONAL INHIBITOR_LIPID-TRANSFER PROTEIN_SEED STORAGE 2S ALBUMIN SUPERFAMILY PROTEIN"/>
    <property type="match status" value="1"/>
</dbReference>
<accession>A0A835INU3</accession>
<evidence type="ECO:0000256" key="2">
    <source>
        <dbReference type="ARBA" id="ARBA00023121"/>
    </source>
</evidence>
<proteinExistence type="predicted"/>
<evidence type="ECO:0000313" key="6">
    <source>
        <dbReference type="Proteomes" id="UP000631114"/>
    </source>
</evidence>
<keyword evidence="2" id="KW-0446">Lipid-binding</keyword>
<evidence type="ECO:0000259" key="4">
    <source>
        <dbReference type="Pfam" id="PF14368"/>
    </source>
</evidence>
<gene>
    <name evidence="5" type="ORF">IFM89_010578</name>
</gene>
<keyword evidence="6" id="KW-1185">Reference proteome</keyword>
<comment type="caution">
    <text evidence="5">The sequence shown here is derived from an EMBL/GenBank/DDBJ whole genome shotgun (WGS) entry which is preliminary data.</text>
</comment>
<keyword evidence="1" id="KW-0813">Transport</keyword>
<dbReference type="GO" id="GO:0008289">
    <property type="term" value="F:lipid binding"/>
    <property type="evidence" value="ECO:0007669"/>
    <property type="project" value="UniProtKB-KW"/>
</dbReference>
<keyword evidence="3" id="KW-0732">Signal</keyword>
<dbReference type="InterPro" id="IPR016140">
    <property type="entry name" value="Bifunc_inhib/LTP/seed_store"/>
</dbReference>
<dbReference type="CDD" id="cd01959">
    <property type="entry name" value="nsLTP2"/>
    <property type="match status" value="1"/>
</dbReference>
<dbReference type="EMBL" id="JADFTS010000002">
    <property type="protein sequence ID" value="KAF9619962.1"/>
    <property type="molecule type" value="Genomic_DNA"/>
</dbReference>
<dbReference type="Gene3D" id="1.10.110.10">
    <property type="entry name" value="Plant lipid-transfer and hydrophobic proteins"/>
    <property type="match status" value="1"/>
</dbReference>
<dbReference type="InterPro" id="IPR036312">
    <property type="entry name" value="Bifun_inhib/LTP/seed_sf"/>
</dbReference>
<dbReference type="Pfam" id="PF14368">
    <property type="entry name" value="LTP_2"/>
    <property type="match status" value="1"/>
</dbReference>
<sequence>MKAKVSYFTIFFAFTILGSVVNVSMAATCDVTQLAPCLDAMTSSAAPSPTCCARLKSQRTCLCQYLKNPFLKQYVNGPNSRKVGTACGVLFPTC</sequence>
<dbReference type="SUPFAM" id="SSF47699">
    <property type="entry name" value="Bifunctional inhibitor/lipid-transfer protein/seed storage 2S albumin"/>
    <property type="match status" value="1"/>
</dbReference>
<feature type="domain" description="Bifunctional inhibitor/plant lipid transfer protein/seed storage helical" evidence="4">
    <location>
        <begin position="26"/>
        <end position="89"/>
    </location>
</feature>
<dbReference type="GO" id="GO:0006869">
    <property type="term" value="P:lipid transport"/>
    <property type="evidence" value="ECO:0007669"/>
    <property type="project" value="InterPro"/>
</dbReference>
<reference evidence="5 6" key="1">
    <citation type="submission" date="2020-10" db="EMBL/GenBank/DDBJ databases">
        <title>The Coptis chinensis genome and diversification of protoberbering-type alkaloids.</title>
        <authorList>
            <person name="Wang B."/>
            <person name="Shu S."/>
            <person name="Song C."/>
            <person name="Liu Y."/>
        </authorList>
    </citation>
    <scope>NUCLEOTIDE SEQUENCE [LARGE SCALE GENOMIC DNA]</scope>
    <source>
        <strain evidence="5">HL-2020</strain>
        <tissue evidence="5">Leaf</tissue>
    </source>
</reference>
<evidence type="ECO:0000256" key="1">
    <source>
        <dbReference type="ARBA" id="ARBA00022448"/>
    </source>
</evidence>
<protein>
    <recommendedName>
        <fullName evidence="4">Bifunctional inhibitor/plant lipid transfer protein/seed storage helical domain-containing protein</fullName>
    </recommendedName>
</protein>
<evidence type="ECO:0000313" key="5">
    <source>
        <dbReference type="EMBL" id="KAF9619962.1"/>
    </source>
</evidence>
<organism evidence="5 6">
    <name type="scientific">Coptis chinensis</name>
    <dbReference type="NCBI Taxonomy" id="261450"/>
    <lineage>
        <taxon>Eukaryota</taxon>
        <taxon>Viridiplantae</taxon>
        <taxon>Streptophyta</taxon>
        <taxon>Embryophyta</taxon>
        <taxon>Tracheophyta</taxon>
        <taxon>Spermatophyta</taxon>
        <taxon>Magnoliopsida</taxon>
        <taxon>Ranunculales</taxon>
        <taxon>Ranunculaceae</taxon>
        <taxon>Coptidoideae</taxon>
        <taxon>Coptis</taxon>
    </lineage>
</organism>
<feature type="chain" id="PRO_5033066401" description="Bifunctional inhibitor/plant lipid transfer protein/seed storage helical domain-containing protein" evidence="3">
    <location>
        <begin position="27"/>
        <end position="94"/>
    </location>
</feature>